<evidence type="ECO:0000313" key="3">
    <source>
        <dbReference type="Proteomes" id="UP001311799"/>
    </source>
</evidence>
<sequence>MHLRGVYFIKFYILFILPQCLLYILIFSKKVSSYCDKSFISSLNETKNDLNGNFSTKYQSKSRKYDNQTYKAPKFNIKAPTFKEKIFTLSNKVENGTRTQQSETLPSRYYLYERGKYVNLESDNLKLAPYKEKVHDIKTKYYWQTEGNYTIEDDYKNLNLEYLYSRGLFTTYPEELYNINKTHDLEILEDFINGTKNNSIGFSSYISSYDKNIYQVRNIPKQFNYKDINYSKNEVIRKVTLSNSDPIDIIQEKKTIFQNMRWSPYLKNKIPIGIPEQIINFDYDNEVDEDEFYGKKGDLFKKFLGIASDFSFLFGSTLNAAVCMYKAVLPLMLIRWKSVNSITISRLDSIIKITMGIPFFKYFEEKENMINVCVNMFHTMDISAYEGLGLGDESFESSVIGISVSDFKVYQYFMNKKKSNSNIGNTKRPNDFANLLEVVYDNICHYFYECMDEDLKENIDDYVFNQSHIFDIDENKKDPKPENSSISLLPDISERRTSIDSLPSDKFIASLQEMSYIIFDLPEMSFPGMNIRDISRLYYYSGRIGLKLPLRLIIKMIYEISNFANYSVLLRQNYCTESLSKITSFKLSEVICSISFMYAPTKIQDSNIFFTIKDIERRVLASPSKRKLRPNPVCSNSELNSIESSEILYVPDFIQFKVTQDKWMLYRSLGIQLYGSISVENSDTVSSVISLIHSAVLGYIRLNWDEFKALYTSVGVLNPELYYSLLLNHSRGPALIELIAFSRIYQIPIRVYYKRINYDPKLKIEFHLERELTELIENLSKVDYNEDSLNKYFEGNTNKSFPCKIIRLLVDSETPKGYYKNVFTDENDMIPEEAKITNNVRDKTNFIWDSLLPLYDEKTNDQIISKGAGIKVNYKIIEDNFLDEANKDVKFENNNGLSGRGSDFHEDDKLRETEIRRYSNHTYGKVFINTQQSPKSRVNSSDKMIENNGGSNNTLDDHIRHLNQYYIVVQPLISFFDVGVYESRMFMYKIFEEHPLFNWDELQETINLEFLQRIIYIGNTTNETIDINRTKTNEYDLQNKHLNSIKKENITEYSWNDEIDENFASASGTQYKTEHIKSRFKNQNLESELSSEKYNFDVDSEVEFIELDAPGGNVEFPPVFLPTKKPWNGKIDLSKYGLVSGEPSFSFIPFSDVLPKPRKMNGTPQKFDLNLSILFNIVRDYWMLPLDTVSTVLFCFANSVSPYLFNPDPNYTPSMIVYDKIVSTVISQLPVMDKKLKVRPIAFVITVCEMALLDPIDLSQFLFIDNKYVESNNRYTSKNLIKMFGRMYLVREICSQFSSCVTSWDHQHEIDNLSAQQSTSMIYNPFTPESSNVIQIQELIPRFPEVVIISKNLFRMVYYIGRKGISIEKEALYQIAKELAISMHSISPFIWKSKIDLENYEDFDFSENNVVEKCSYIPTYQEAYWNNFDRQLILGTCASILTTRNVVSYPSAMVICHYSFLRVPLSRFGISTSIPSDEDLIEDERVSMQSVSFYLSKIVENPMNFIKSVEYNTNPMKAFVDIFYEVEGEDLINWDEKMSTQFRSFFKSEYISEIYVRYDDFIKYFLKQGGKLVEREVIFGRNTDEYNFSINSHSKIGFQKKFPKNGFSDGLNRFNVGYKNKFSGFWRYIPEPYVKNLNKSTSGSSVDDIFESVSLLLYGTNTHKSLIKSTILSALSLIEKVCESESDIIKRFTTKDVYINVEGVDEDIVSYVFEMCDKQRMKKSMPNEHIEQLYNGNSMNHLNIFELIQFIYKVPLMVFEMDNKSKFVRDTEINQRLFDSVNNKSLLYSIKIAKILLDGTGKSFKYQPLIPKVHIEDFFYLKDGVGPIPHVVMARTISLTKRKDKNRTSGKLRRTLFDDAVENYYNRKKPSDFYKMKPEGRFHEELIPIFRKFIPFPPGEIEGNRLLQFVKMTTAIIDLKRRPIKELPDSNMEKSIKSLLLNNELKDQRNNLIDNYGIDFDELVNTNIKFGSNINEEKYREFMDKMNYKKYLFENSDPYPTTREFNPQTYKFILDYYSYVKNSKADPTLLEAIFEAGKQVRPFKQEKDPEKRAVNEIIKFSAINIFSELYYYWNVFMLKLNNFYYNTKYHMGFGYTEEEKEDLKREKNLKKYIKSGPSGITEFDNNQKQTVLSITHRKRKTEI</sequence>
<keyword evidence="1" id="KW-1133">Transmembrane helix</keyword>
<keyword evidence="3" id="KW-1185">Reference proteome</keyword>
<organism evidence="2 3">
    <name type="scientific">Cryptosporidium xiaoi</name>
    <dbReference type="NCBI Taxonomy" id="659607"/>
    <lineage>
        <taxon>Eukaryota</taxon>
        <taxon>Sar</taxon>
        <taxon>Alveolata</taxon>
        <taxon>Apicomplexa</taxon>
        <taxon>Conoidasida</taxon>
        <taxon>Coccidia</taxon>
        <taxon>Eucoccidiorida</taxon>
        <taxon>Eimeriorina</taxon>
        <taxon>Cryptosporidiidae</taxon>
        <taxon>Cryptosporidium</taxon>
    </lineage>
</organism>
<gene>
    <name evidence="2" type="ORF">RS030_152299</name>
</gene>
<proteinExistence type="predicted"/>
<reference evidence="2 3" key="1">
    <citation type="submission" date="2023-10" db="EMBL/GenBank/DDBJ databases">
        <title>Comparative genomics analysis reveals potential genetic determinants of host preference in Cryptosporidium xiaoi.</title>
        <authorList>
            <person name="Xiao L."/>
            <person name="Li J."/>
        </authorList>
    </citation>
    <scope>NUCLEOTIDE SEQUENCE [LARGE SCALE GENOMIC DNA]</scope>
    <source>
        <strain evidence="2 3">52996</strain>
    </source>
</reference>
<name>A0AAV9Y0Q4_9CRYT</name>
<protein>
    <submittedName>
        <fullName evidence="2">Uncharacterized protein</fullName>
    </submittedName>
</protein>
<comment type="caution">
    <text evidence="2">The sequence shown here is derived from an EMBL/GenBank/DDBJ whole genome shotgun (WGS) entry which is preliminary data.</text>
</comment>
<accession>A0AAV9Y0Q4</accession>
<feature type="transmembrane region" description="Helical" evidence="1">
    <location>
        <begin position="7"/>
        <end position="27"/>
    </location>
</feature>
<keyword evidence="1" id="KW-0472">Membrane</keyword>
<dbReference type="Proteomes" id="UP001311799">
    <property type="component" value="Unassembled WGS sequence"/>
</dbReference>
<evidence type="ECO:0000313" key="2">
    <source>
        <dbReference type="EMBL" id="KAK6590432.1"/>
    </source>
</evidence>
<dbReference type="EMBL" id="JAWDEY010000006">
    <property type="protein sequence ID" value="KAK6590432.1"/>
    <property type="molecule type" value="Genomic_DNA"/>
</dbReference>
<evidence type="ECO:0000256" key="1">
    <source>
        <dbReference type="SAM" id="Phobius"/>
    </source>
</evidence>
<keyword evidence="1" id="KW-0812">Transmembrane</keyword>